<evidence type="ECO:0000256" key="1">
    <source>
        <dbReference type="SAM" id="Phobius"/>
    </source>
</evidence>
<keyword evidence="3" id="KW-1185">Reference proteome</keyword>
<comment type="caution">
    <text evidence="2">The sequence shown here is derived from an EMBL/GenBank/DDBJ whole genome shotgun (WGS) entry which is preliminary data.</text>
</comment>
<evidence type="ECO:0000313" key="3">
    <source>
        <dbReference type="Proteomes" id="UP001458880"/>
    </source>
</evidence>
<sequence>MSDLLPLSKPTLIIYETDFRGTFFFRSEGRGGIEYFENVFTGDPSTGLLLSLTPPFRYYAATSEALPFFAGAAFSFLYFFVNLSRSVNIGKMKVNTAKSDSESLYRSRNELIRDDALTGIVLLCVVEKFRSHLFTRAIVTMI</sequence>
<keyword evidence="1" id="KW-1133">Transmembrane helix</keyword>
<keyword evidence="1" id="KW-0472">Membrane</keyword>
<protein>
    <submittedName>
        <fullName evidence="2">Uncharacterized protein</fullName>
    </submittedName>
</protein>
<gene>
    <name evidence="2" type="ORF">QE152_g6898</name>
</gene>
<dbReference type="EMBL" id="JASPKY010000048">
    <property type="protein sequence ID" value="KAK9745488.1"/>
    <property type="molecule type" value="Genomic_DNA"/>
</dbReference>
<feature type="transmembrane region" description="Helical" evidence="1">
    <location>
        <begin position="65"/>
        <end position="83"/>
    </location>
</feature>
<name>A0AAW1MGW9_POPJA</name>
<dbReference type="Proteomes" id="UP001458880">
    <property type="component" value="Unassembled WGS sequence"/>
</dbReference>
<keyword evidence="1" id="KW-0812">Transmembrane</keyword>
<organism evidence="2 3">
    <name type="scientific">Popillia japonica</name>
    <name type="common">Japanese beetle</name>
    <dbReference type="NCBI Taxonomy" id="7064"/>
    <lineage>
        <taxon>Eukaryota</taxon>
        <taxon>Metazoa</taxon>
        <taxon>Ecdysozoa</taxon>
        <taxon>Arthropoda</taxon>
        <taxon>Hexapoda</taxon>
        <taxon>Insecta</taxon>
        <taxon>Pterygota</taxon>
        <taxon>Neoptera</taxon>
        <taxon>Endopterygota</taxon>
        <taxon>Coleoptera</taxon>
        <taxon>Polyphaga</taxon>
        <taxon>Scarabaeiformia</taxon>
        <taxon>Scarabaeidae</taxon>
        <taxon>Rutelinae</taxon>
        <taxon>Popillia</taxon>
    </lineage>
</organism>
<dbReference type="AlphaFoldDB" id="A0AAW1MGW9"/>
<reference evidence="2 3" key="1">
    <citation type="journal article" date="2024" name="BMC Genomics">
        <title>De novo assembly and annotation of Popillia japonica's genome with initial clues to its potential as an invasive pest.</title>
        <authorList>
            <person name="Cucini C."/>
            <person name="Boschi S."/>
            <person name="Funari R."/>
            <person name="Cardaioli E."/>
            <person name="Iannotti N."/>
            <person name="Marturano G."/>
            <person name="Paoli F."/>
            <person name="Bruttini M."/>
            <person name="Carapelli A."/>
            <person name="Frati F."/>
            <person name="Nardi F."/>
        </authorList>
    </citation>
    <scope>NUCLEOTIDE SEQUENCE [LARGE SCALE GENOMIC DNA]</scope>
    <source>
        <strain evidence="2">DMR45628</strain>
    </source>
</reference>
<evidence type="ECO:0000313" key="2">
    <source>
        <dbReference type="EMBL" id="KAK9745488.1"/>
    </source>
</evidence>
<proteinExistence type="predicted"/>
<accession>A0AAW1MGW9</accession>